<dbReference type="EMBL" id="JARKIK010000010">
    <property type="protein sequence ID" value="KAK8749096.1"/>
    <property type="molecule type" value="Genomic_DNA"/>
</dbReference>
<dbReference type="GO" id="GO:0005634">
    <property type="term" value="C:nucleus"/>
    <property type="evidence" value="ECO:0007669"/>
    <property type="project" value="TreeGrafter"/>
</dbReference>
<dbReference type="Gene3D" id="3.30.70.330">
    <property type="match status" value="1"/>
</dbReference>
<dbReference type="InterPro" id="IPR035979">
    <property type="entry name" value="RBD_domain_sf"/>
</dbReference>
<comment type="caution">
    <text evidence="3">The sequence shown here is derived from an EMBL/GenBank/DDBJ whole genome shotgun (WGS) entry which is preliminary data.</text>
</comment>
<feature type="non-terminal residue" evidence="3">
    <location>
        <position position="1"/>
    </location>
</feature>
<dbReference type="Proteomes" id="UP001445076">
    <property type="component" value="Unassembled WGS sequence"/>
</dbReference>
<evidence type="ECO:0000313" key="4">
    <source>
        <dbReference type="Proteomes" id="UP001445076"/>
    </source>
</evidence>
<gene>
    <name evidence="3" type="ORF">OTU49_015672</name>
</gene>
<accession>A0AAW0XX14</accession>
<dbReference type="AlphaFoldDB" id="A0AAW0XX14"/>
<sequence length="236" mass="26475">LYFSRCMADMLIEDIGTVVNNCEEEGGEAAGYSSDLVMEDEKDEEAEMVADEVPSTSIIVTNLLAPTFDDPHERDIFESLFHDIDETVTFQYFKSFRRVRVNFASHAQATQARDKLHMTEFSGEIIKCYFTQPIILGSNREGGPHLQPPKREKQFLISPPASPPVGWEPIEEAEPLINYDLISAVVNLVPGEAHELHPAMEDKPGIIVHVCEDSQSTDEEQGGAKRRIVSQTRRPT</sequence>
<dbReference type="FunFam" id="3.30.70.330:FF:000092">
    <property type="entry name" value="Calcipressin-2 isoform 2"/>
    <property type="match status" value="1"/>
</dbReference>
<dbReference type="PANTHER" id="PTHR10300:SF14">
    <property type="entry name" value="PROTEIN SARAH"/>
    <property type="match status" value="1"/>
</dbReference>
<dbReference type="GO" id="GO:0008597">
    <property type="term" value="F:calcium-dependent protein serine/threonine phosphatase regulator activity"/>
    <property type="evidence" value="ECO:0007669"/>
    <property type="project" value="TreeGrafter"/>
</dbReference>
<dbReference type="GO" id="GO:0007617">
    <property type="term" value="P:mating behavior"/>
    <property type="evidence" value="ECO:0007669"/>
    <property type="project" value="UniProtKB-ARBA"/>
</dbReference>
<keyword evidence="4" id="KW-1185">Reference proteome</keyword>
<dbReference type="GO" id="GO:0019722">
    <property type="term" value="P:calcium-mediated signaling"/>
    <property type="evidence" value="ECO:0007669"/>
    <property type="project" value="InterPro"/>
</dbReference>
<dbReference type="SUPFAM" id="SSF54928">
    <property type="entry name" value="RNA-binding domain, RBD"/>
    <property type="match status" value="1"/>
</dbReference>
<dbReference type="InterPro" id="IPR006931">
    <property type="entry name" value="Calcipressin"/>
</dbReference>
<evidence type="ECO:0000256" key="2">
    <source>
        <dbReference type="SAM" id="MobiDB-lite"/>
    </source>
</evidence>
<dbReference type="InterPro" id="IPR012677">
    <property type="entry name" value="Nucleotide-bd_a/b_plait_sf"/>
</dbReference>
<evidence type="ECO:0000256" key="1">
    <source>
        <dbReference type="ARBA" id="ARBA00008209"/>
    </source>
</evidence>
<dbReference type="Pfam" id="PF04847">
    <property type="entry name" value="Calcipressin"/>
    <property type="match status" value="1"/>
</dbReference>
<evidence type="ECO:0000313" key="3">
    <source>
        <dbReference type="EMBL" id="KAK8749096.1"/>
    </source>
</evidence>
<dbReference type="GO" id="GO:0003676">
    <property type="term" value="F:nucleic acid binding"/>
    <property type="evidence" value="ECO:0007669"/>
    <property type="project" value="InterPro"/>
</dbReference>
<feature type="region of interest" description="Disordered" evidence="2">
    <location>
        <begin position="213"/>
        <end position="236"/>
    </location>
</feature>
<dbReference type="GO" id="GO:0005737">
    <property type="term" value="C:cytoplasm"/>
    <property type="evidence" value="ECO:0007669"/>
    <property type="project" value="TreeGrafter"/>
</dbReference>
<dbReference type="PANTHER" id="PTHR10300">
    <property type="entry name" value="CALCIPRESSIN"/>
    <property type="match status" value="1"/>
</dbReference>
<proteinExistence type="inferred from homology"/>
<comment type="similarity">
    <text evidence="1">Belongs to the RCAN family.</text>
</comment>
<protein>
    <submittedName>
        <fullName evidence="3">Uncharacterized protein</fullName>
    </submittedName>
</protein>
<reference evidence="3 4" key="1">
    <citation type="journal article" date="2024" name="BMC Genomics">
        <title>Genome assembly of redclaw crayfish (Cherax quadricarinatus) provides insights into its immune adaptation and hypoxia tolerance.</title>
        <authorList>
            <person name="Liu Z."/>
            <person name="Zheng J."/>
            <person name="Li H."/>
            <person name="Fang K."/>
            <person name="Wang S."/>
            <person name="He J."/>
            <person name="Zhou D."/>
            <person name="Weng S."/>
            <person name="Chi M."/>
            <person name="Gu Z."/>
            <person name="He J."/>
            <person name="Li F."/>
            <person name="Wang M."/>
        </authorList>
    </citation>
    <scope>NUCLEOTIDE SEQUENCE [LARGE SCALE GENOMIC DNA]</scope>
    <source>
        <strain evidence="3">ZL_2023a</strain>
    </source>
</reference>
<organism evidence="3 4">
    <name type="scientific">Cherax quadricarinatus</name>
    <name type="common">Australian red claw crayfish</name>
    <dbReference type="NCBI Taxonomy" id="27406"/>
    <lineage>
        <taxon>Eukaryota</taxon>
        <taxon>Metazoa</taxon>
        <taxon>Ecdysozoa</taxon>
        <taxon>Arthropoda</taxon>
        <taxon>Crustacea</taxon>
        <taxon>Multicrustacea</taxon>
        <taxon>Malacostraca</taxon>
        <taxon>Eumalacostraca</taxon>
        <taxon>Eucarida</taxon>
        <taxon>Decapoda</taxon>
        <taxon>Pleocyemata</taxon>
        <taxon>Astacidea</taxon>
        <taxon>Parastacoidea</taxon>
        <taxon>Parastacidae</taxon>
        <taxon>Cherax</taxon>
    </lineage>
</organism>
<name>A0AAW0XX14_CHEQU</name>